<evidence type="ECO:0000313" key="4">
    <source>
        <dbReference type="Proteomes" id="UP000886523"/>
    </source>
</evidence>
<evidence type="ECO:0000259" key="2">
    <source>
        <dbReference type="Pfam" id="PF10396"/>
    </source>
</evidence>
<dbReference type="GO" id="GO:0005737">
    <property type="term" value="C:cytoplasm"/>
    <property type="evidence" value="ECO:0007669"/>
    <property type="project" value="TreeGrafter"/>
</dbReference>
<evidence type="ECO:0000256" key="1">
    <source>
        <dbReference type="SAM" id="MobiDB-lite"/>
    </source>
</evidence>
<dbReference type="PANTHER" id="PTHR42714:SF2">
    <property type="entry name" value="TRNA MODIFICATION GTPASE GTPBP3, MITOCHONDRIAL"/>
    <property type="match status" value="1"/>
</dbReference>
<feature type="domain" description="GTP-binding protein TrmE N-terminal" evidence="2">
    <location>
        <begin position="1"/>
        <end position="47"/>
    </location>
</feature>
<proteinExistence type="predicted"/>
<dbReference type="GO" id="GO:0030488">
    <property type="term" value="P:tRNA methylation"/>
    <property type="evidence" value="ECO:0007669"/>
    <property type="project" value="TreeGrafter"/>
</dbReference>
<comment type="caution">
    <text evidence="3">The sequence shown here is derived from an EMBL/GenBank/DDBJ whole genome shotgun (WGS) entry which is preliminary data.</text>
</comment>
<protein>
    <recommendedName>
        <fullName evidence="2">GTP-binding protein TrmE N-terminal domain-containing protein</fullName>
    </recommendedName>
</protein>
<dbReference type="GO" id="GO:0002098">
    <property type="term" value="P:tRNA wobble uridine modification"/>
    <property type="evidence" value="ECO:0007669"/>
    <property type="project" value="TreeGrafter"/>
</dbReference>
<gene>
    <name evidence="3" type="ORF">BS47DRAFT_1303808</name>
</gene>
<feature type="region of interest" description="Disordered" evidence="1">
    <location>
        <begin position="101"/>
        <end position="121"/>
    </location>
</feature>
<name>A0A9P6AKU3_9AGAM</name>
<reference evidence="3" key="1">
    <citation type="journal article" date="2020" name="Nat. Commun.">
        <title>Large-scale genome sequencing of mycorrhizal fungi provides insights into the early evolution of symbiotic traits.</title>
        <authorList>
            <person name="Miyauchi S."/>
            <person name="Kiss E."/>
            <person name="Kuo A."/>
            <person name="Drula E."/>
            <person name="Kohler A."/>
            <person name="Sanchez-Garcia M."/>
            <person name="Morin E."/>
            <person name="Andreopoulos B."/>
            <person name="Barry K.W."/>
            <person name="Bonito G."/>
            <person name="Buee M."/>
            <person name="Carver A."/>
            <person name="Chen C."/>
            <person name="Cichocki N."/>
            <person name="Clum A."/>
            <person name="Culley D."/>
            <person name="Crous P.W."/>
            <person name="Fauchery L."/>
            <person name="Girlanda M."/>
            <person name="Hayes R.D."/>
            <person name="Keri Z."/>
            <person name="LaButti K."/>
            <person name="Lipzen A."/>
            <person name="Lombard V."/>
            <person name="Magnuson J."/>
            <person name="Maillard F."/>
            <person name="Murat C."/>
            <person name="Nolan M."/>
            <person name="Ohm R.A."/>
            <person name="Pangilinan J."/>
            <person name="Pereira M.F."/>
            <person name="Perotto S."/>
            <person name="Peter M."/>
            <person name="Pfister S."/>
            <person name="Riley R."/>
            <person name="Sitrit Y."/>
            <person name="Stielow J.B."/>
            <person name="Szollosi G."/>
            <person name="Zifcakova L."/>
            <person name="Stursova M."/>
            <person name="Spatafora J.W."/>
            <person name="Tedersoo L."/>
            <person name="Vaario L.M."/>
            <person name="Yamada A."/>
            <person name="Yan M."/>
            <person name="Wang P."/>
            <person name="Xu J."/>
            <person name="Bruns T."/>
            <person name="Baldrian P."/>
            <person name="Vilgalys R."/>
            <person name="Dunand C."/>
            <person name="Henrissat B."/>
            <person name="Grigoriev I.V."/>
            <person name="Hibbett D."/>
            <person name="Nagy L.G."/>
            <person name="Martin F.M."/>
        </authorList>
    </citation>
    <scope>NUCLEOTIDE SEQUENCE</scope>
    <source>
        <strain evidence="3">UP504</strain>
    </source>
</reference>
<dbReference type="Pfam" id="PF10396">
    <property type="entry name" value="TrmE_N"/>
    <property type="match status" value="1"/>
</dbReference>
<dbReference type="SUPFAM" id="SSF103025">
    <property type="entry name" value="Folate-binding domain"/>
    <property type="match status" value="1"/>
</dbReference>
<dbReference type="InterPro" id="IPR018948">
    <property type="entry name" value="GTP-bd_TrmE_N"/>
</dbReference>
<dbReference type="SUPFAM" id="SSF116878">
    <property type="entry name" value="TrmE connector domain"/>
    <property type="match status" value="1"/>
</dbReference>
<dbReference type="Gene3D" id="3.30.1360.120">
    <property type="entry name" value="Probable tRNA modification gtpase trme, domain 1"/>
    <property type="match status" value="1"/>
</dbReference>
<feature type="non-terminal residue" evidence="3">
    <location>
        <position position="1"/>
    </location>
</feature>
<dbReference type="OrthoDB" id="3261165at2759"/>
<keyword evidence="4" id="KW-1185">Reference proteome</keyword>
<evidence type="ECO:0000313" key="3">
    <source>
        <dbReference type="EMBL" id="KAF9507633.1"/>
    </source>
</evidence>
<accession>A0A9P6AKU3</accession>
<organism evidence="3 4">
    <name type="scientific">Hydnum rufescens UP504</name>
    <dbReference type="NCBI Taxonomy" id="1448309"/>
    <lineage>
        <taxon>Eukaryota</taxon>
        <taxon>Fungi</taxon>
        <taxon>Dikarya</taxon>
        <taxon>Basidiomycota</taxon>
        <taxon>Agaricomycotina</taxon>
        <taxon>Agaricomycetes</taxon>
        <taxon>Cantharellales</taxon>
        <taxon>Hydnaceae</taxon>
        <taxon>Hydnum</taxon>
    </lineage>
</organism>
<dbReference type="PANTHER" id="PTHR42714">
    <property type="entry name" value="TRNA MODIFICATION GTPASE GTPBP3"/>
    <property type="match status" value="1"/>
</dbReference>
<dbReference type="EMBL" id="MU129076">
    <property type="protein sequence ID" value="KAF9507633.1"/>
    <property type="molecule type" value="Genomic_DNA"/>
</dbReference>
<dbReference type="Proteomes" id="UP000886523">
    <property type="component" value="Unassembled WGS sequence"/>
</dbReference>
<sequence>YTSRDVLELHVHSGRAVTSAVLSTLSHIPTLRPAEPGEFTRWAFESGQIDLTEAEVIRDLVDAETDVQRKLALRSATVIPICLAAKYLCLQRRLTLLSYQRPSGRPNISAVPTAKTNSRTA</sequence>
<dbReference type="InterPro" id="IPR027266">
    <property type="entry name" value="TrmE/GcvT-like"/>
</dbReference>
<dbReference type="AlphaFoldDB" id="A0A9P6AKU3"/>